<keyword evidence="2" id="KW-0808">Transferase</keyword>
<protein>
    <submittedName>
        <fullName evidence="3">Uncharacterized protein</fullName>
    </submittedName>
</protein>
<reference evidence="3 4" key="1">
    <citation type="journal article" date="2019" name="Genome Biol. Evol.">
        <title>Insights into the evolution of the New World diploid cottons (Gossypium, subgenus Houzingenia) based on genome sequencing.</title>
        <authorList>
            <person name="Grover C.E."/>
            <person name="Arick M.A. 2nd"/>
            <person name="Thrash A."/>
            <person name="Conover J.L."/>
            <person name="Sanders W.S."/>
            <person name="Peterson D.G."/>
            <person name="Frelichowski J.E."/>
            <person name="Scheffler J.A."/>
            <person name="Scheffler B.E."/>
            <person name="Wendel J.F."/>
        </authorList>
    </citation>
    <scope>NUCLEOTIDE SEQUENCE [LARGE SCALE GENOMIC DNA]</scope>
    <source>
        <strain evidence="3">4</strain>
        <tissue evidence="3">Leaf</tissue>
    </source>
</reference>
<evidence type="ECO:0000313" key="3">
    <source>
        <dbReference type="EMBL" id="MBA0707158.1"/>
    </source>
</evidence>
<dbReference type="AlphaFoldDB" id="A0A7J8Z5N8"/>
<dbReference type="Gene3D" id="3.40.50.2000">
    <property type="entry name" value="Glycogen Phosphorylase B"/>
    <property type="match status" value="2"/>
</dbReference>
<evidence type="ECO:0000256" key="1">
    <source>
        <dbReference type="ARBA" id="ARBA00009995"/>
    </source>
</evidence>
<gene>
    <name evidence="3" type="ORF">Golax_019232</name>
</gene>
<accession>A0A7J8Z5N8</accession>
<proteinExistence type="inferred from homology"/>
<organism evidence="3 4">
    <name type="scientific">Gossypium laxum</name>
    <dbReference type="NCBI Taxonomy" id="34288"/>
    <lineage>
        <taxon>Eukaryota</taxon>
        <taxon>Viridiplantae</taxon>
        <taxon>Streptophyta</taxon>
        <taxon>Embryophyta</taxon>
        <taxon>Tracheophyta</taxon>
        <taxon>Spermatophyta</taxon>
        <taxon>Magnoliopsida</taxon>
        <taxon>eudicotyledons</taxon>
        <taxon>Gunneridae</taxon>
        <taxon>Pentapetalae</taxon>
        <taxon>rosids</taxon>
        <taxon>malvids</taxon>
        <taxon>Malvales</taxon>
        <taxon>Malvaceae</taxon>
        <taxon>Malvoideae</taxon>
        <taxon>Gossypium</taxon>
    </lineage>
</organism>
<dbReference type="PANTHER" id="PTHR11926">
    <property type="entry name" value="GLUCOSYL/GLUCURONOSYL TRANSFERASES"/>
    <property type="match status" value="1"/>
</dbReference>
<dbReference type="EMBL" id="JABEZV010000003">
    <property type="protein sequence ID" value="MBA0707158.1"/>
    <property type="molecule type" value="Genomic_DNA"/>
</dbReference>
<dbReference type="PANTHER" id="PTHR11926:SF1365">
    <property type="entry name" value="GLYCOSYLTRANSFERASE"/>
    <property type="match status" value="1"/>
</dbReference>
<keyword evidence="2" id="KW-0328">Glycosyltransferase</keyword>
<name>A0A7J8Z5N8_9ROSI</name>
<keyword evidence="4" id="KW-1185">Reference proteome</keyword>
<comment type="caution">
    <text evidence="3">The sequence shown here is derived from an EMBL/GenBank/DDBJ whole genome shotgun (WGS) entry which is preliminary data.</text>
</comment>
<comment type="similarity">
    <text evidence="1">Belongs to the UDP-glycosyltransferase family.</text>
</comment>
<dbReference type="GO" id="GO:0080044">
    <property type="term" value="F:quercetin 7-O-glucosyltransferase activity"/>
    <property type="evidence" value="ECO:0007669"/>
    <property type="project" value="TreeGrafter"/>
</dbReference>
<sequence>MEVDHDVKRENIEFLVKEIMEDEEGKKKKEKALEWKKKAEEAVEVGGLSYIDFDRFFKEALKHG</sequence>
<dbReference type="SUPFAM" id="SSF53756">
    <property type="entry name" value="UDP-Glycosyltransferase/glycogen phosphorylase"/>
    <property type="match status" value="1"/>
</dbReference>
<evidence type="ECO:0000313" key="4">
    <source>
        <dbReference type="Proteomes" id="UP000593574"/>
    </source>
</evidence>
<dbReference type="Proteomes" id="UP000593574">
    <property type="component" value="Unassembled WGS sequence"/>
</dbReference>
<evidence type="ECO:0000256" key="2">
    <source>
        <dbReference type="ARBA" id="ARBA00022676"/>
    </source>
</evidence>
<dbReference type="GO" id="GO:0080043">
    <property type="term" value="F:quercetin 3-O-glucosyltransferase activity"/>
    <property type="evidence" value="ECO:0007669"/>
    <property type="project" value="TreeGrafter"/>
</dbReference>